<dbReference type="Proteomes" id="UP000430232">
    <property type="component" value="Unassembled WGS sequence"/>
</dbReference>
<dbReference type="SUPFAM" id="SSF103088">
    <property type="entry name" value="OmpA-like"/>
    <property type="match status" value="1"/>
</dbReference>
<dbReference type="InterPro" id="IPR006664">
    <property type="entry name" value="OMP_bac"/>
</dbReference>
<reference evidence="8 10" key="1">
    <citation type="submission" date="2019-09" db="EMBL/GenBank/DDBJ databases">
        <title>Draft genome sequences of 48 bacterial type strains from the CCUG.</title>
        <authorList>
            <person name="Tunovic T."/>
            <person name="Pineiro-Iglesias B."/>
            <person name="Unosson C."/>
            <person name="Inganas E."/>
            <person name="Ohlen M."/>
            <person name="Cardew S."/>
            <person name="Jensie-Markopoulos S."/>
            <person name="Salva-Serra F."/>
            <person name="Jaen-Luchoro D."/>
            <person name="Karlsson R."/>
            <person name="Svensson-Stadler L."/>
            <person name="Chun J."/>
            <person name="Moore E."/>
        </authorList>
    </citation>
    <scope>NUCLEOTIDE SEQUENCE [LARGE SCALE GENOMIC DNA]</scope>
    <source>
        <strain evidence="8 10">CCUG 54555</strain>
    </source>
</reference>
<dbReference type="GeneID" id="99793135"/>
<evidence type="ECO:0000256" key="1">
    <source>
        <dbReference type="ARBA" id="ARBA00004442"/>
    </source>
</evidence>
<evidence type="ECO:0000313" key="8">
    <source>
        <dbReference type="EMBL" id="KAB0644077.1"/>
    </source>
</evidence>
<dbReference type="PANTHER" id="PTHR30329">
    <property type="entry name" value="STATOR ELEMENT OF FLAGELLAR MOTOR COMPLEX"/>
    <property type="match status" value="1"/>
</dbReference>
<evidence type="ECO:0000313" key="11">
    <source>
        <dbReference type="Proteomes" id="UP000494222"/>
    </source>
</evidence>
<name>A0A6H9T4F0_9BURK</name>
<dbReference type="AlphaFoldDB" id="A0A6H9T4F0"/>
<dbReference type="CDD" id="cd07185">
    <property type="entry name" value="OmpA_C-like"/>
    <property type="match status" value="1"/>
</dbReference>
<comment type="subcellular location">
    <subcellularLocation>
        <location evidence="1">Cell outer membrane</location>
    </subcellularLocation>
</comment>
<feature type="domain" description="OmpA-like" evidence="7">
    <location>
        <begin position="108"/>
        <end position="223"/>
    </location>
</feature>
<organism evidence="8 10">
    <name type="scientific">Burkholderia latens</name>
    <dbReference type="NCBI Taxonomy" id="488446"/>
    <lineage>
        <taxon>Bacteria</taxon>
        <taxon>Pseudomonadati</taxon>
        <taxon>Pseudomonadota</taxon>
        <taxon>Betaproteobacteria</taxon>
        <taxon>Burkholderiales</taxon>
        <taxon>Burkholderiaceae</taxon>
        <taxon>Burkholderia</taxon>
        <taxon>Burkholderia cepacia complex</taxon>
    </lineage>
</organism>
<feature type="region of interest" description="Disordered" evidence="5">
    <location>
        <begin position="192"/>
        <end position="223"/>
    </location>
</feature>
<evidence type="ECO:0000256" key="6">
    <source>
        <dbReference type="SAM" id="SignalP"/>
    </source>
</evidence>
<dbReference type="PROSITE" id="PS51257">
    <property type="entry name" value="PROKAR_LIPOPROTEIN"/>
    <property type="match status" value="1"/>
</dbReference>
<dbReference type="OrthoDB" id="9782229at2"/>
<dbReference type="InterPro" id="IPR036737">
    <property type="entry name" value="OmpA-like_sf"/>
</dbReference>
<keyword evidence="6" id="KW-0732">Signal</keyword>
<proteinExistence type="predicted"/>
<evidence type="ECO:0000256" key="2">
    <source>
        <dbReference type="ARBA" id="ARBA00023136"/>
    </source>
</evidence>
<feature type="signal peptide" evidence="6">
    <location>
        <begin position="1"/>
        <end position="21"/>
    </location>
</feature>
<sequence length="223" mass="22756">MNKLALALAFSAMGLAACSTASGPTFSASELQPRDGVRTFQVDCHGLLSGPQTCMKAARKICGDQPVRVADTARALRDGSDPATLVFQCGAAPAEAAPAAAAPAPAPAAVEHVSLAGDALFATGQATLTPAARTSLDKLLGEREDRTYTQVTITGHTDSVGSDASNLALSKRRAQTVAAYLKAHGLNAQSVSVTGRGSADPIASNATAEGRASNRRVEISLQR</sequence>
<dbReference type="PRINTS" id="PR01021">
    <property type="entry name" value="OMPADOMAIN"/>
</dbReference>
<dbReference type="PRINTS" id="PR01023">
    <property type="entry name" value="NAFLGMOTY"/>
</dbReference>
<evidence type="ECO:0000259" key="7">
    <source>
        <dbReference type="PROSITE" id="PS51123"/>
    </source>
</evidence>
<dbReference type="EMBL" id="VZOJ01000006">
    <property type="protein sequence ID" value="KAB0644077.1"/>
    <property type="molecule type" value="Genomic_DNA"/>
</dbReference>
<evidence type="ECO:0000256" key="4">
    <source>
        <dbReference type="PROSITE-ProRule" id="PRU00473"/>
    </source>
</evidence>
<dbReference type="Pfam" id="PF00691">
    <property type="entry name" value="OmpA"/>
    <property type="match status" value="1"/>
</dbReference>
<feature type="chain" id="PRO_5044632944" evidence="6">
    <location>
        <begin position="22"/>
        <end position="223"/>
    </location>
</feature>
<dbReference type="GO" id="GO:0009279">
    <property type="term" value="C:cell outer membrane"/>
    <property type="evidence" value="ECO:0007669"/>
    <property type="project" value="UniProtKB-SubCell"/>
</dbReference>
<dbReference type="Gene3D" id="3.30.1330.60">
    <property type="entry name" value="OmpA-like domain"/>
    <property type="match status" value="1"/>
</dbReference>
<dbReference type="InterPro" id="IPR050330">
    <property type="entry name" value="Bact_OuterMem_StrucFunc"/>
</dbReference>
<protein>
    <submittedName>
        <fullName evidence="9">Membrane protein</fullName>
    </submittedName>
    <submittedName>
        <fullName evidence="8">OmpA family protein</fullName>
    </submittedName>
</protein>
<dbReference type="RefSeq" id="WP_151063078.1">
    <property type="nucleotide sequence ID" value="NZ_CABVPL010000065.1"/>
</dbReference>
<dbReference type="PROSITE" id="PS51123">
    <property type="entry name" value="OMPA_2"/>
    <property type="match status" value="1"/>
</dbReference>
<keyword evidence="3" id="KW-0998">Cell outer membrane</keyword>
<dbReference type="EMBL" id="CABVPL010000065">
    <property type="protein sequence ID" value="VWC21626.1"/>
    <property type="molecule type" value="Genomic_DNA"/>
</dbReference>
<evidence type="ECO:0000256" key="3">
    <source>
        <dbReference type="ARBA" id="ARBA00023237"/>
    </source>
</evidence>
<evidence type="ECO:0000313" key="9">
    <source>
        <dbReference type="EMBL" id="VWC21626.1"/>
    </source>
</evidence>
<dbReference type="Proteomes" id="UP000494222">
    <property type="component" value="Unassembled WGS sequence"/>
</dbReference>
<accession>A0A6H9T4F0</accession>
<evidence type="ECO:0000313" key="10">
    <source>
        <dbReference type="Proteomes" id="UP000430232"/>
    </source>
</evidence>
<dbReference type="PANTHER" id="PTHR30329:SF21">
    <property type="entry name" value="LIPOPROTEIN YIAD-RELATED"/>
    <property type="match status" value="1"/>
</dbReference>
<keyword evidence="2 4" id="KW-0472">Membrane</keyword>
<evidence type="ECO:0000256" key="5">
    <source>
        <dbReference type="SAM" id="MobiDB-lite"/>
    </source>
</evidence>
<dbReference type="InterPro" id="IPR006665">
    <property type="entry name" value="OmpA-like"/>
</dbReference>
<gene>
    <name evidence="9" type="ORF">BLA24064_05841</name>
    <name evidence="8" type="ORF">F7R21_04590</name>
</gene>
<keyword evidence="10" id="KW-1185">Reference proteome</keyword>
<reference evidence="9 11" key="2">
    <citation type="submission" date="2019-09" db="EMBL/GenBank/DDBJ databases">
        <authorList>
            <person name="Depoorter E."/>
        </authorList>
    </citation>
    <scope>NUCLEOTIDE SEQUENCE [LARGE SCALE GENOMIC DNA]</scope>
    <source>
        <strain evidence="9">LMG 24064</strain>
    </source>
</reference>